<keyword evidence="4" id="KW-1185">Reference proteome</keyword>
<dbReference type="Proteomes" id="UP000595140">
    <property type="component" value="Unassembled WGS sequence"/>
</dbReference>
<evidence type="ECO:0000256" key="1">
    <source>
        <dbReference type="SAM" id="MobiDB-lite"/>
    </source>
</evidence>
<proteinExistence type="predicted"/>
<organism evidence="3 4">
    <name type="scientific">Cuscuta campestris</name>
    <dbReference type="NCBI Taxonomy" id="132261"/>
    <lineage>
        <taxon>Eukaryota</taxon>
        <taxon>Viridiplantae</taxon>
        <taxon>Streptophyta</taxon>
        <taxon>Embryophyta</taxon>
        <taxon>Tracheophyta</taxon>
        <taxon>Spermatophyta</taxon>
        <taxon>Magnoliopsida</taxon>
        <taxon>eudicotyledons</taxon>
        <taxon>Gunneridae</taxon>
        <taxon>Pentapetalae</taxon>
        <taxon>asterids</taxon>
        <taxon>lamiids</taxon>
        <taxon>Solanales</taxon>
        <taxon>Convolvulaceae</taxon>
        <taxon>Cuscuteae</taxon>
        <taxon>Cuscuta</taxon>
        <taxon>Cuscuta subgen. Grammica</taxon>
        <taxon>Cuscuta sect. Cleistogrammica</taxon>
    </lineage>
</organism>
<name>A0A484NQF8_9ASTE</name>
<dbReference type="AlphaFoldDB" id="A0A484NQF8"/>
<keyword evidence="2" id="KW-1133">Transmembrane helix</keyword>
<keyword evidence="2" id="KW-0472">Membrane</keyword>
<keyword evidence="2" id="KW-0812">Transmembrane</keyword>
<reference evidence="3 4" key="1">
    <citation type="submission" date="2018-04" db="EMBL/GenBank/DDBJ databases">
        <authorList>
            <person name="Vogel A."/>
        </authorList>
    </citation>
    <scope>NUCLEOTIDE SEQUENCE [LARGE SCALE GENOMIC DNA]</scope>
</reference>
<dbReference type="EMBL" id="OOIL02006885">
    <property type="protein sequence ID" value="VFR03424.1"/>
    <property type="molecule type" value="Genomic_DNA"/>
</dbReference>
<gene>
    <name evidence="3" type="ORF">CCAM_LOCUS45199</name>
</gene>
<feature type="region of interest" description="Disordered" evidence="1">
    <location>
        <begin position="97"/>
        <end position="117"/>
    </location>
</feature>
<protein>
    <submittedName>
        <fullName evidence="3">Uncharacterized protein</fullName>
    </submittedName>
</protein>
<evidence type="ECO:0000313" key="3">
    <source>
        <dbReference type="EMBL" id="VFR03424.1"/>
    </source>
</evidence>
<feature type="region of interest" description="Disordered" evidence="1">
    <location>
        <begin position="257"/>
        <end position="282"/>
    </location>
</feature>
<evidence type="ECO:0000256" key="2">
    <source>
        <dbReference type="SAM" id="Phobius"/>
    </source>
</evidence>
<sequence length="282" mass="31396">MLRDLHRGVADCGPFVEQGGLGDEIEGDLLIGHFLEGRKRKRDAARQGKSKHSSSRREDCFRLDQVVIEVEDQNEAIPEMGTVATNPLPCSMLPGSDLAGSSQRAISERPPSPPAVTYEVATESGSTRFSNPPPSPSLGDVQLETLITLPAHDRARISASSNGDLSNMVLLKLSQVSALVFFSAPFVLPSLSLPFVLYLRLFTRRLSRRSCRMRSLASQGIWRKRMVALINWRRRRPRCLPRLYPFMSMTAEENWSGLDLSQGPNDRPGENGTLERPSRNQK</sequence>
<feature type="transmembrane region" description="Helical" evidence="2">
    <location>
        <begin position="176"/>
        <end position="199"/>
    </location>
</feature>
<evidence type="ECO:0000313" key="4">
    <source>
        <dbReference type="Proteomes" id="UP000595140"/>
    </source>
</evidence>
<accession>A0A484NQF8</accession>